<dbReference type="EMBL" id="JAGMWN010000014">
    <property type="protein sequence ID" value="MBP5859077.1"/>
    <property type="molecule type" value="Genomic_DNA"/>
</dbReference>
<evidence type="ECO:0000256" key="2">
    <source>
        <dbReference type="ARBA" id="ARBA00007362"/>
    </source>
</evidence>
<dbReference type="AlphaFoldDB" id="A0A8J7V4H2"/>
<evidence type="ECO:0000256" key="7">
    <source>
        <dbReference type="SAM" id="Phobius"/>
    </source>
</evidence>
<name>A0A8J7V4H2_9PROT</name>
<feature type="transmembrane region" description="Helical" evidence="7">
    <location>
        <begin position="146"/>
        <end position="164"/>
    </location>
</feature>
<evidence type="ECO:0000256" key="5">
    <source>
        <dbReference type="ARBA" id="ARBA00023136"/>
    </source>
</evidence>
<dbReference type="PANTHER" id="PTHR32322:SF2">
    <property type="entry name" value="EAMA DOMAIN-CONTAINING PROTEIN"/>
    <property type="match status" value="1"/>
</dbReference>
<organism evidence="9 10">
    <name type="scientific">Marivibrio halodurans</name>
    <dbReference type="NCBI Taxonomy" id="2039722"/>
    <lineage>
        <taxon>Bacteria</taxon>
        <taxon>Pseudomonadati</taxon>
        <taxon>Pseudomonadota</taxon>
        <taxon>Alphaproteobacteria</taxon>
        <taxon>Rhodospirillales</taxon>
        <taxon>Rhodospirillaceae</taxon>
        <taxon>Marivibrio</taxon>
    </lineage>
</organism>
<comment type="similarity">
    <text evidence="2">Belongs to the EamA transporter family.</text>
</comment>
<dbReference type="InterPro" id="IPR000620">
    <property type="entry name" value="EamA_dom"/>
</dbReference>
<feature type="transmembrane region" description="Helical" evidence="7">
    <location>
        <begin position="58"/>
        <end position="78"/>
    </location>
</feature>
<feature type="region of interest" description="Disordered" evidence="6">
    <location>
        <begin position="1"/>
        <end position="22"/>
    </location>
</feature>
<protein>
    <submittedName>
        <fullName evidence="9">DMT family transporter</fullName>
    </submittedName>
</protein>
<feature type="transmembrane region" description="Helical" evidence="7">
    <location>
        <begin position="207"/>
        <end position="231"/>
    </location>
</feature>
<reference evidence="9" key="1">
    <citation type="submission" date="2021-04" db="EMBL/GenBank/DDBJ databases">
        <authorList>
            <person name="Zhang D.-C."/>
        </authorList>
    </citation>
    <scope>NUCLEOTIDE SEQUENCE</scope>
    <source>
        <strain evidence="9">CGMCC 1.15697</strain>
    </source>
</reference>
<keyword evidence="4 7" id="KW-1133">Transmembrane helix</keyword>
<feature type="domain" description="EamA" evidence="8">
    <location>
        <begin position="30"/>
        <end position="162"/>
    </location>
</feature>
<dbReference type="RefSeq" id="WP_210683669.1">
    <property type="nucleotide sequence ID" value="NZ_JAGMWN010000014.1"/>
</dbReference>
<dbReference type="SUPFAM" id="SSF103481">
    <property type="entry name" value="Multidrug resistance efflux transporter EmrE"/>
    <property type="match status" value="2"/>
</dbReference>
<dbReference type="Proteomes" id="UP000672602">
    <property type="component" value="Unassembled WGS sequence"/>
</dbReference>
<evidence type="ECO:0000256" key="4">
    <source>
        <dbReference type="ARBA" id="ARBA00022989"/>
    </source>
</evidence>
<feature type="domain" description="EamA" evidence="8">
    <location>
        <begin position="175"/>
        <end position="316"/>
    </location>
</feature>
<dbReference type="PANTHER" id="PTHR32322">
    <property type="entry name" value="INNER MEMBRANE TRANSPORTER"/>
    <property type="match status" value="1"/>
</dbReference>
<dbReference type="InterPro" id="IPR050638">
    <property type="entry name" value="AA-Vitamin_Transporters"/>
</dbReference>
<feature type="transmembrane region" description="Helical" evidence="7">
    <location>
        <begin position="299"/>
        <end position="317"/>
    </location>
</feature>
<feature type="transmembrane region" description="Helical" evidence="7">
    <location>
        <begin position="243"/>
        <end position="265"/>
    </location>
</feature>
<keyword evidence="10" id="KW-1185">Reference proteome</keyword>
<evidence type="ECO:0000256" key="6">
    <source>
        <dbReference type="SAM" id="MobiDB-lite"/>
    </source>
</evidence>
<feature type="transmembrane region" description="Helical" evidence="7">
    <location>
        <begin position="90"/>
        <end position="109"/>
    </location>
</feature>
<evidence type="ECO:0000313" key="9">
    <source>
        <dbReference type="EMBL" id="MBP5859077.1"/>
    </source>
</evidence>
<comment type="caution">
    <text evidence="9">The sequence shown here is derived from an EMBL/GenBank/DDBJ whole genome shotgun (WGS) entry which is preliminary data.</text>
</comment>
<evidence type="ECO:0000259" key="8">
    <source>
        <dbReference type="Pfam" id="PF00892"/>
    </source>
</evidence>
<dbReference type="GO" id="GO:0016020">
    <property type="term" value="C:membrane"/>
    <property type="evidence" value="ECO:0007669"/>
    <property type="project" value="UniProtKB-SubCell"/>
</dbReference>
<accession>A0A8J7V4H2</accession>
<evidence type="ECO:0000256" key="1">
    <source>
        <dbReference type="ARBA" id="ARBA00004141"/>
    </source>
</evidence>
<evidence type="ECO:0000256" key="3">
    <source>
        <dbReference type="ARBA" id="ARBA00022692"/>
    </source>
</evidence>
<keyword evidence="3 7" id="KW-0812">Transmembrane</keyword>
<feature type="transmembrane region" description="Helical" evidence="7">
    <location>
        <begin position="115"/>
        <end position="134"/>
    </location>
</feature>
<gene>
    <name evidence="9" type="ORF">KAJ83_18800</name>
</gene>
<feature type="compositionally biased region" description="Polar residues" evidence="6">
    <location>
        <begin position="1"/>
        <end position="11"/>
    </location>
</feature>
<evidence type="ECO:0000313" key="10">
    <source>
        <dbReference type="Proteomes" id="UP000672602"/>
    </source>
</evidence>
<dbReference type="InterPro" id="IPR037185">
    <property type="entry name" value="EmrE-like"/>
</dbReference>
<feature type="transmembrane region" description="Helical" evidence="7">
    <location>
        <begin position="272"/>
        <end position="293"/>
    </location>
</feature>
<comment type="subcellular location">
    <subcellularLocation>
        <location evidence="1">Membrane</location>
        <topology evidence="1">Multi-pass membrane protein</topology>
    </subcellularLocation>
</comment>
<keyword evidence="5 7" id="KW-0472">Membrane</keyword>
<dbReference type="Pfam" id="PF00892">
    <property type="entry name" value="EamA"/>
    <property type="match status" value="2"/>
</dbReference>
<sequence>MPTDPANTTPGLPTGREGGHAARPPRLAPALFLLFLGTIWGLNSSIAKLGGMHGVAPIGFSAWQMSGAALLVALACRMKGLPIRFDGAHWRYYLLVGLIGTALPSVNLVNTLRHLPAGVLSLGLSMVPLFSYAMSMALGLERFDRLRALGILVSFAGVLLIVLPKASLPEPEDGKWFLIGLLTPFLYAFSSVAAAKFRPPDATSFPLAGGMLIVLGLVLWPTAIATGQAFLPTLTADVTAIGPASWSVLIAMAISAVAYFCYFEVVRMAGPVIVSLVGYIVACTGILWGMAIFDERHSPYVWAAVAVIFMGLALVNLRHGRMEATRPT</sequence>
<feature type="transmembrane region" description="Helical" evidence="7">
    <location>
        <begin position="176"/>
        <end position="195"/>
    </location>
</feature>
<proteinExistence type="inferred from homology"/>